<dbReference type="PANTHER" id="PTHR30146">
    <property type="entry name" value="LACI-RELATED TRANSCRIPTIONAL REPRESSOR"/>
    <property type="match status" value="1"/>
</dbReference>
<reference evidence="5 6" key="1">
    <citation type="submission" date="2019-03" db="EMBL/GenBank/DDBJ databases">
        <title>This is whole genome sequence of Paenibacillus sp MS74 strain.</title>
        <authorList>
            <person name="Trinh H.N."/>
        </authorList>
    </citation>
    <scope>NUCLEOTIDE SEQUENCE [LARGE SCALE GENOMIC DNA]</scope>
    <source>
        <strain evidence="5 6">MS74</strain>
    </source>
</reference>
<dbReference type="AlphaFoldDB" id="A0A4R5KX29"/>
<evidence type="ECO:0000256" key="1">
    <source>
        <dbReference type="ARBA" id="ARBA00023015"/>
    </source>
</evidence>
<keyword evidence="2" id="KW-0238">DNA-binding</keyword>
<name>A0A4R5KX29_9BACL</name>
<feature type="domain" description="HTH lacI-type" evidence="4">
    <location>
        <begin position="13"/>
        <end position="67"/>
    </location>
</feature>
<evidence type="ECO:0000256" key="2">
    <source>
        <dbReference type="ARBA" id="ARBA00023125"/>
    </source>
</evidence>
<dbReference type="Gene3D" id="3.40.50.2300">
    <property type="match status" value="2"/>
</dbReference>
<organism evidence="5 6">
    <name type="scientific">Paenibacillus piri</name>
    <dbReference type="NCBI Taxonomy" id="2547395"/>
    <lineage>
        <taxon>Bacteria</taxon>
        <taxon>Bacillati</taxon>
        <taxon>Bacillota</taxon>
        <taxon>Bacilli</taxon>
        <taxon>Bacillales</taxon>
        <taxon>Paenibacillaceae</taxon>
        <taxon>Paenibacillus</taxon>
    </lineage>
</organism>
<dbReference type="Pfam" id="PF00356">
    <property type="entry name" value="LacI"/>
    <property type="match status" value="1"/>
</dbReference>
<dbReference type="SMART" id="SM00354">
    <property type="entry name" value="HTH_LACI"/>
    <property type="match status" value="1"/>
</dbReference>
<dbReference type="OrthoDB" id="9788209at2"/>
<comment type="caution">
    <text evidence="5">The sequence shown here is derived from an EMBL/GenBank/DDBJ whole genome shotgun (WGS) entry which is preliminary data.</text>
</comment>
<keyword evidence="6" id="KW-1185">Reference proteome</keyword>
<dbReference type="InterPro" id="IPR010982">
    <property type="entry name" value="Lambda_DNA-bd_dom_sf"/>
</dbReference>
<gene>
    <name evidence="5" type="ORF">E1757_07905</name>
</gene>
<dbReference type="EMBL" id="SMRT01000002">
    <property type="protein sequence ID" value="TDF99738.1"/>
    <property type="molecule type" value="Genomic_DNA"/>
</dbReference>
<dbReference type="GO" id="GO:0000976">
    <property type="term" value="F:transcription cis-regulatory region binding"/>
    <property type="evidence" value="ECO:0007669"/>
    <property type="project" value="TreeGrafter"/>
</dbReference>
<evidence type="ECO:0000313" key="6">
    <source>
        <dbReference type="Proteomes" id="UP000295636"/>
    </source>
</evidence>
<evidence type="ECO:0000259" key="4">
    <source>
        <dbReference type="PROSITE" id="PS50932"/>
    </source>
</evidence>
<sequence length="348" mass="38290">MEFRFANRGDRVATIDDVAKRAGVSKGTVSSVFSKKRPISRQVTERVLEVAKDLGYFPNHVARSLAIKKTMIAGLKMPISKDNTMSGFEIQLINGVIRECSKQGYRVLLDPLPEHDDPTQFSIDPVDGVIMLNPRRQDPRIVRYNQMGIPLVLIGRPDPEDPTVSFVDNDNTNLTLQVGAHLLENGHKSVLFLNAAADMTVASDRQLGLMQAFANSGQPADRVHVMNFSRKINSSATEYGYTALMNMYGQSAFTAVIADTDRVALGVLRAARELGVDVPGELSIIALSNDAILAQEVTPKLTSVELSAERLGAEAAQILIRKMNDMNIVQQSIIETKLIIRESCRRLS</sequence>
<keyword evidence="3" id="KW-0804">Transcription</keyword>
<evidence type="ECO:0000256" key="3">
    <source>
        <dbReference type="ARBA" id="ARBA00023163"/>
    </source>
</evidence>
<dbReference type="CDD" id="cd06267">
    <property type="entry name" value="PBP1_LacI_sugar_binding-like"/>
    <property type="match status" value="1"/>
</dbReference>
<dbReference type="CDD" id="cd01392">
    <property type="entry name" value="HTH_LacI"/>
    <property type="match status" value="1"/>
</dbReference>
<dbReference type="SUPFAM" id="SSF53822">
    <property type="entry name" value="Periplasmic binding protein-like I"/>
    <property type="match status" value="1"/>
</dbReference>
<dbReference type="InterPro" id="IPR000843">
    <property type="entry name" value="HTH_LacI"/>
</dbReference>
<dbReference type="PROSITE" id="PS50932">
    <property type="entry name" value="HTH_LACI_2"/>
    <property type="match status" value="1"/>
</dbReference>
<dbReference type="InterPro" id="IPR046335">
    <property type="entry name" value="LacI/GalR-like_sensor"/>
</dbReference>
<proteinExistence type="predicted"/>
<dbReference type="GO" id="GO:0003700">
    <property type="term" value="F:DNA-binding transcription factor activity"/>
    <property type="evidence" value="ECO:0007669"/>
    <property type="project" value="TreeGrafter"/>
</dbReference>
<dbReference type="InterPro" id="IPR028082">
    <property type="entry name" value="Peripla_BP_I"/>
</dbReference>
<dbReference type="Proteomes" id="UP000295636">
    <property type="component" value="Unassembled WGS sequence"/>
</dbReference>
<dbReference type="Pfam" id="PF13377">
    <property type="entry name" value="Peripla_BP_3"/>
    <property type="match status" value="1"/>
</dbReference>
<keyword evidence="1" id="KW-0805">Transcription regulation</keyword>
<accession>A0A4R5KX29</accession>
<dbReference type="PANTHER" id="PTHR30146:SF109">
    <property type="entry name" value="HTH-TYPE TRANSCRIPTIONAL REGULATOR GALS"/>
    <property type="match status" value="1"/>
</dbReference>
<protein>
    <submittedName>
        <fullName evidence="5">LacI family transcriptional regulator</fullName>
    </submittedName>
</protein>
<evidence type="ECO:0000313" key="5">
    <source>
        <dbReference type="EMBL" id="TDF99738.1"/>
    </source>
</evidence>
<dbReference type="Gene3D" id="1.10.260.40">
    <property type="entry name" value="lambda repressor-like DNA-binding domains"/>
    <property type="match status" value="1"/>
</dbReference>
<dbReference type="SUPFAM" id="SSF47413">
    <property type="entry name" value="lambda repressor-like DNA-binding domains"/>
    <property type="match status" value="1"/>
</dbReference>